<keyword evidence="2" id="KW-0677">Repeat</keyword>
<feature type="domain" description="CFA20" evidence="5">
    <location>
        <begin position="151"/>
        <end position="202"/>
    </location>
</feature>
<dbReference type="GeneTree" id="ENSGT00940000160173"/>
<evidence type="ECO:0000259" key="7">
    <source>
        <dbReference type="Pfam" id="PF23393"/>
    </source>
</evidence>
<dbReference type="Ensembl" id="ENSCINT00000009090.3">
    <property type="protein sequence ID" value="ENSCINP00000009090.3"/>
    <property type="gene ID" value="ENSCING00000004400.3"/>
</dbReference>
<dbReference type="GO" id="GO:0005929">
    <property type="term" value="C:cilium"/>
    <property type="evidence" value="ECO:0007669"/>
    <property type="project" value="UniProtKB-ARBA"/>
</dbReference>
<feature type="domain" description="WDR90 4th beta-propeller" evidence="6">
    <location>
        <begin position="1563"/>
        <end position="1884"/>
    </location>
</feature>
<dbReference type="EMBL" id="EAAA01001762">
    <property type="status" value="NOT_ANNOTATED_CDS"/>
    <property type="molecule type" value="Genomic_DNA"/>
</dbReference>
<dbReference type="InterPro" id="IPR036322">
    <property type="entry name" value="WD40_repeat_dom_sf"/>
</dbReference>
<reference evidence="9" key="2">
    <citation type="journal article" date="2008" name="Genome Biol.">
        <title>Improved genome assembly and evidence-based global gene model set for the chordate Ciona intestinalis: new insight into intron and operon populations.</title>
        <authorList>
            <person name="Satou Y."/>
            <person name="Mineta K."/>
            <person name="Ogasawara M."/>
            <person name="Sasakura Y."/>
            <person name="Shoguchi E."/>
            <person name="Ueno K."/>
            <person name="Yamada L."/>
            <person name="Matsumoto J."/>
            <person name="Wasserscheid J."/>
            <person name="Dewar K."/>
            <person name="Wiley G.B."/>
            <person name="Macmil S.L."/>
            <person name="Roe B.A."/>
            <person name="Zeller R.W."/>
            <person name="Hastings K.E."/>
            <person name="Lemaire P."/>
            <person name="Lindquist E."/>
            <person name="Endo T."/>
            <person name="Hotta K."/>
            <person name="Inaba K."/>
        </authorList>
    </citation>
    <scope>NUCLEOTIDE SEQUENCE [LARGE SCALE GENOMIC DNA]</scope>
    <source>
        <strain evidence="9">wild type</strain>
    </source>
</reference>
<dbReference type="Pfam" id="PF23342">
    <property type="entry name" value="WDR90_beta-prop_4th"/>
    <property type="match status" value="1"/>
</dbReference>
<accession>F7AB73</accession>
<dbReference type="Gene3D" id="2.130.10.10">
    <property type="entry name" value="YVTN repeat-like/Quinoprotein amine dehydrogenase"/>
    <property type="match status" value="6"/>
</dbReference>
<organism evidence="9 10">
    <name type="scientific">Ciona intestinalis</name>
    <name type="common">Transparent sea squirt</name>
    <name type="synonym">Ascidia intestinalis</name>
    <dbReference type="NCBI Taxonomy" id="7719"/>
    <lineage>
        <taxon>Eukaryota</taxon>
        <taxon>Metazoa</taxon>
        <taxon>Chordata</taxon>
        <taxon>Tunicata</taxon>
        <taxon>Ascidiacea</taxon>
        <taxon>Phlebobranchia</taxon>
        <taxon>Cionidae</taxon>
        <taxon>Ciona</taxon>
    </lineage>
</organism>
<dbReference type="PROSITE" id="PS50294">
    <property type="entry name" value="WD_REPEATS_REGION"/>
    <property type="match status" value="3"/>
</dbReference>
<reference evidence="10" key="1">
    <citation type="journal article" date="2002" name="Science">
        <title>The draft genome of Ciona intestinalis: insights into chordate and vertebrate origins.</title>
        <authorList>
            <person name="Dehal P."/>
            <person name="Satou Y."/>
            <person name="Campbell R.K."/>
            <person name="Chapman J."/>
            <person name="Degnan B."/>
            <person name="De Tomaso A."/>
            <person name="Davidson B."/>
            <person name="Di Gregorio A."/>
            <person name="Gelpke M."/>
            <person name="Goodstein D.M."/>
            <person name="Harafuji N."/>
            <person name="Hastings K.E."/>
            <person name="Ho I."/>
            <person name="Hotta K."/>
            <person name="Huang W."/>
            <person name="Kawashima T."/>
            <person name="Lemaire P."/>
            <person name="Martinez D."/>
            <person name="Meinertzhagen I.A."/>
            <person name="Necula S."/>
            <person name="Nonaka M."/>
            <person name="Putnam N."/>
            <person name="Rash S."/>
            <person name="Saiga H."/>
            <person name="Satake M."/>
            <person name="Terry A."/>
            <person name="Yamada L."/>
            <person name="Wang H.G."/>
            <person name="Awazu S."/>
            <person name="Azumi K."/>
            <person name="Boore J."/>
            <person name="Branno M."/>
            <person name="Chin-Bow S."/>
            <person name="DeSantis R."/>
            <person name="Doyle S."/>
            <person name="Francino P."/>
            <person name="Keys D.N."/>
            <person name="Haga S."/>
            <person name="Hayashi H."/>
            <person name="Hino K."/>
            <person name="Imai K.S."/>
            <person name="Inaba K."/>
            <person name="Kano S."/>
            <person name="Kobayashi K."/>
            <person name="Kobayashi M."/>
            <person name="Lee B.I."/>
            <person name="Makabe K.W."/>
            <person name="Manohar C."/>
            <person name="Matassi G."/>
            <person name="Medina M."/>
            <person name="Mochizuki Y."/>
            <person name="Mount S."/>
            <person name="Morishita T."/>
            <person name="Miura S."/>
            <person name="Nakayama A."/>
            <person name="Nishizaka S."/>
            <person name="Nomoto H."/>
            <person name="Ohta F."/>
            <person name="Oishi K."/>
            <person name="Rigoutsos I."/>
            <person name="Sano M."/>
            <person name="Sasaki A."/>
            <person name="Sasakura Y."/>
            <person name="Shoguchi E."/>
            <person name="Shin-i T."/>
            <person name="Spagnuolo A."/>
            <person name="Stainier D."/>
            <person name="Suzuki M.M."/>
            <person name="Tassy O."/>
            <person name="Takatori N."/>
            <person name="Tokuoka M."/>
            <person name="Yagi K."/>
            <person name="Yoshizaki F."/>
            <person name="Wada S."/>
            <person name="Zhang C."/>
            <person name="Hyatt P.D."/>
            <person name="Larimer F."/>
            <person name="Detter C."/>
            <person name="Doggett N."/>
            <person name="Glavina T."/>
            <person name="Hawkins T."/>
            <person name="Richardson P."/>
            <person name="Lucas S."/>
            <person name="Kohara Y."/>
            <person name="Levine M."/>
            <person name="Satoh N."/>
            <person name="Rokhsar D.S."/>
        </authorList>
    </citation>
    <scope>NUCLEOTIDE SEQUENCE [LARGE SCALE GENOMIC DNA]</scope>
</reference>
<dbReference type="STRING" id="7719.ENSCINP00000009090"/>
<dbReference type="InterPro" id="IPR055439">
    <property type="entry name" value="Beta-prop_EML_1st"/>
</dbReference>
<dbReference type="FunFam" id="2.130.10.10:FF:002530">
    <property type="entry name" value="Uncharacterized protein"/>
    <property type="match status" value="1"/>
</dbReference>
<feature type="domain" description="CFA20" evidence="5">
    <location>
        <begin position="12"/>
        <end position="130"/>
    </location>
</feature>
<reference evidence="9" key="3">
    <citation type="submission" date="2025-08" db="UniProtKB">
        <authorList>
            <consortium name="Ensembl"/>
        </authorList>
    </citation>
    <scope>IDENTIFICATION</scope>
</reference>
<keyword evidence="10" id="KW-1185">Reference proteome</keyword>
<feature type="compositionally biased region" description="Polar residues" evidence="4">
    <location>
        <begin position="1129"/>
        <end position="1144"/>
    </location>
</feature>
<dbReference type="InterPro" id="IPR015943">
    <property type="entry name" value="WD40/YVTN_repeat-like_dom_sf"/>
</dbReference>
<proteinExistence type="predicted"/>
<dbReference type="InterPro" id="IPR007714">
    <property type="entry name" value="CFA20_dom"/>
</dbReference>
<evidence type="ECO:0000313" key="9">
    <source>
        <dbReference type="Ensembl" id="ENSCINP00000009090.3"/>
    </source>
</evidence>
<dbReference type="InterPro" id="IPR050630">
    <property type="entry name" value="WD_repeat_EMAP"/>
</dbReference>
<dbReference type="FunCoup" id="F7AB73">
    <property type="interactions" value="2"/>
</dbReference>
<dbReference type="InParanoid" id="F7AB73"/>
<evidence type="ECO:0000256" key="4">
    <source>
        <dbReference type="SAM" id="MobiDB-lite"/>
    </source>
</evidence>
<dbReference type="Proteomes" id="UP000008144">
    <property type="component" value="Chromosome 3"/>
</dbReference>
<feature type="domain" description="EML-like first beta-propeller" evidence="8">
    <location>
        <begin position="1270"/>
        <end position="1505"/>
    </location>
</feature>
<dbReference type="SMART" id="SM00320">
    <property type="entry name" value="WD40"/>
    <property type="match status" value="19"/>
</dbReference>
<evidence type="ECO:0000259" key="5">
    <source>
        <dbReference type="Pfam" id="PF05018"/>
    </source>
</evidence>
<dbReference type="InterPro" id="IPR055441">
    <property type="entry name" value="Beta-prop_WDR90_POC16_2nd"/>
</dbReference>
<dbReference type="FunFam" id="2.130.10.10:FF:001066">
    <property type="entry name" value="WD repeat domain 90"/>
    <property type="match status" value="1"/>
</dbReference>
<dbReference type="InterPro" id="IPR001680">
    <property type="entry name" value="WD40_rpt"/>
</dbReference>
<dbReference type="GO" id="GO:0005814">
    <property type="term" value="C:centriole"/>
    <property type="evidence" value="ECO:0000318"/>
    <property type="project" value="GO_Central"/>
</dbReference>
<feature type="region of interest" description="Disordered" evidence="4">
    <location>
        <begin position="1096"/>
        <end position="1166"/>
    </location>
</feature>
<evidence type="ECO:0000259" key="6">
    <source>
        <dbReference type="Pfam" id="PF23342"/>
    </source>
</evidence>
<dbReference type="SUPFAM" id="SSF50998">
    <property type="entry name" value="Quinoprotein alcohol dehydrogenase-like"/>
    <property type="match status" value="1"/>
</dbReference>
<dbReference type="Pfam" id="PF23409">
    <property type="entry name" value="Beta-prop_EML"/>
    <property type="match status" value="1"/>
</dbReference>
<sequence>MNGPQNPNRLLWQHPFVNVFKQFKVENWKKASKEGDVTSVMDKHLKCTVFKIQGSIPAGNFIQLPRTSTQSLGLTGRFLYFMFKPLPAKYFVIHVDTVSEDGLVVRISFSNLFKEFKSTSTWLQFPFACQPAKGSVEHCAAVGAKTNFMGPAPVAQKWTTLVLDLHYILSMYINRKFSHLKNIRICANVLIKNCFTSDISYDPRISIIQARKMGITSVDENSAPMPREMNFFVPKNKEWDDCYDIVRFPLDSPADPSLPFDSIRRKTKRSNAAPGVISSPERKETKNYDITKDTGSYHDNLAVATRVRRTRDKVKVASELPTVGLSMLETSNTSCSDPNITMVESAKGDIHVFADKPDIVVHRHYSSSTGKPSVASTDLKLMKTTFEGKANQSSSLQPDPILKLRRVIGFGGQSSSFITSHRNDIIVYACNSVVVAMETATGHQHFFIGHTESVTAIAFNQMHGAAPCILASAQSGAGGIVRIWRFESQKCAAVIRSQHATKMNLLSFSRSGAILVGVGRDGHGKNLIIVWDTSGALRHGSVTVIAKAHSDVEIHRIEVCPVDDTRMVSCGRDNLRFWRVRSNQLRSCPVAVPTDRKIGEFSDVTFARAGNCSELVEEETSVFTCTKAGYIVEVDFHKVTITSIHRLFPSNNTSTDDSTMIDFTGLSLNTVRFTDSYVATGSDDGFLRLWPLDLSSAFIEAEHEGSVSDIDITPDGVKVLASTTAGTIGYLDVATRKYSTLMRSHTSVIRDTCIDGLRRTISTCSDDHTIRVWDIDTLRQFYDFATVDETPTALACHPLLEIFACGFETGTVRVFHVSSTSVLSEHPQVHSGSKVAAIVFTASGERLISACEKGTLALFDTSDIEKAGAPMIRILTKTAARGAYGPRSIATSHDGRWVAYIGPNEFTISIASSATLNQVMRIDVSTGVKLDPDILGQRSKIDPPLRVLFSPPPVNHLLVVTKGNRLLKLDSKTGSLISVTENIHRGNTNVVCVTDDCSHLVSAGDKLIKVWDYKMSKDLDHQAFIGHSSPVHRIMFTPDRLSLITASEGAIFIWDFLGNSHTPIAPVTMDTTHVIGLGRSVKEGLLMSARKSEDEMCVCGGSEEEPEPRESPPAPTAPTREKVTHKNGILSQKNERNTMTQQNEDAGIPSSIDRDAAPTEDEEVDGVPVKRAWGSLRSTSGAVEEEEEVLISCDPPSVVSHFVPTTNYTQLASRTYTAPSGEEGLKLKAVVGYNGNGRHNLCWNPYTGTLAYSCGNVVVIEILQTSEKQYLLEHEEEISCLAIQHDGEILASASGSNGLVQSIICLWDINTGVCRAKLKHHEYSVVSMAYSRDDRFLVTVGDYQENSLAVWSAFDGESPPMLLASTKTNHSINQVTWDPSNPNEFVTVGSSSSLLFWMLEEVGEQVKLHLHEGEVPDAIEKDGNKKKIHFTAACFNEDRTLYAGTNIGVVTAWDTTTNECFLHWRADSAEIVVMQARAWRLLVAGVSRSARIWSLAGSKDPTNESGGMFVLEHELSVHGEIISGSFDESLDIGIVGTTSSTVWYMDWNERSTIKLVSGHKDKINGISFDNNGHFATCSEDGVVQLWSEHTLEMAAQFQVLGQSCTSVVFSHSSATQTVGPPNMVAAGYSDGTIRVFDIDKLILKLKLQPHPTVVTSLQFSSDNNTLLSGASDGTIAVTSLATGVTLRVLRDHKGAPINNISVSARELTKNSPSGENHSPRLSLFCSADRRVSVWDTEWQHDVCNMIDWLTFPAPCFAPDGTKLNLDDKNHHKFVPPSFCKFHPTDPDLLVYCGYGLTKSLQLYSLAKRKVVKTIPLPNWADCFDLHGQLCVVGTSSRLVELVDVTHGTFQDYVGHGRDVTQAAFSPSGKLLLTASGGELFVWDVCVG</sequence>
<dbReference type="PANTHER" id="PTHR13720:SF24">
    <property type="entry name" value="WD REPEAT-CONTAINING PROTEIN 90"/>
    <property type="match status" value="1"/>
</dbReference>
<evidence type="ECO:0008006" key="11">
    <source>
        <dbReference type="Google" id="ProtNLM"/>
    </source>
</evidence>
<keyword evidence="1 3" id="KW-0853">WD repeat</keyword>
<evidence type="ECO:0000259" key="8">
    <source>
        <dbReference type="Pfam" id="PF23409"/>
    </source>
</evidence>
<dbReference type="Pfam" id="PF23393">
    <property type="entry name" value="Beta-prop_WDR90_POC16_2nd"/>
    <property type="match status" value="1"/>
</dbReference>
<reference evidence="9" key="4">
    <citation type="submission" date="2025-09" db="UniProtKB">
        <authorList>
            <consortium name="Ensembl"/>
        </authorList>
    </citation>
    <scope>IDENTIFICATION</scope>
</reference>
<dbReference type="InterPro" id="IPR019775">
    <property type="entry name" value="WD40_repeat_CS"/>
</dbReference>
<dbReference type="InterPro" id="IPR011047">
    <property type="entry name" value="Quinoprotein_ADH-like_sf"/>
</dbReference>
<dbReference type="PROSITE" id="PS50082">
    <property type="entry name" value="WD_REPEATS_2"/>
    <property type="match status" value="4"/>
</dbReference>
<dbReference type="OMA" id="DHYVHIR"/>
<feature type="repeat" description="WD" evidence="3">
    <location>
        <begin position="742"/>
        <end position="783"/>
    </location>
</feature>
<evidence type="ECO:0000256" key="3">
    <source>
        <dbReference type="PROSITE-ProRule" id="PRU00221"/>
    </source>
</evidence>
<evidence type="ECO:0000256" key="2">
    <source>
        <dbReference type="ARBA" id="ARBA00022737"/>
    </source>
</evidence>
<dbReference type="PROSITE" id="PS00678">
    <property type="entry name" value="WD_REPEATS_1"/>
    <property type="match status" value="1"/>
</dbReference>
<feature type="repeat" description="WD" evidence="3">
    <location>
        <begin position="1024"/>
        <end position="1055"/>
    </location>
</feature>
<dbReference type="SUPFAM" id="SSF50978">
    <property type="entry name" value="WD40 repeat-like"/>
    <property type="match status" value="2"/>
</dbReference>
<dbReference type="Pfam" id="PF05018">
    <property type="entry name" value="CFA20_dom"/>
    <property type="match status" value="2"/>
</dbReference>
<dbReference type="InterPro" id="IPR055440">
    <property type="entry name" value="Beta-prop_WDR90_4th"/>
</dbReference>
<feature type="repeat" description="WD" evidence="3">
    <location>
        <begin position="1647"/>
        <end position="1688"/>
    </location>
</feature>
<dbReference type="PANTHER" id="PTHR13720">
    <property type="entry name" value="WD-40 REPEAT PROTEIN"/>
    <property type="match status" value="1"/>
</dbReference>
<evidence type="ECO:0000313" key="10">
    <source>
        <dbReference type="Proteomes" id="UP000008144"/>
    </source>
</evidence>
<name>F7AB73_CIOIN</name>
<feature type="domain" description="WDR90/POC16 second beta-propeller" evidence="7">
    <location>
        <begin position="754"/>
        <end position="1055"/>
    </location>
</feature>
<evidence type="ECO:0000256" key="1">
    <source>
        <dbReference type="ARBA" id="ARBA00022574"/>
    </source>
</evidence>
<feature type="repeat" description="WD" evidence="3">
    <location>
        <begin position="1556"/>
        <end position="1596"/>
    </location>
</feature>
<protein>
    <recommendedName>
        <fullName evidence="11">WD repeat-containing protein 90</fullName>
    </recommendedName>
</protein>